<organism evidence="2 3">
    <name type="scientific">Plakobranchus ocellatus</name>
    <dbReference type="NCBI Taxonomy" id="259542"/>
    <lineage>
        <taxon>Eukaryota</taxon>
        <taxon>Metazoa</taxon>
        <taxon>Spiralia</taxon>
        <taxon>Lophotrochozoa</taxon>
        <taxon>Mollusca</taxon>
        <taxon>Gastropoda</taxon>
        <taxon>Heterobranchia</taxon>
        <taxon>Euthyneura</taxon>
        <taxon>Panpulmonata</taxon>
        <taxon>Sacoglossa</taxon>
        <taxon>Placobranchoidea</taxon>
        <taxon>Plakobranchidae</taxon>
        <taxon>Plakobranchus</taxon>
    </lineage>
</organism>
<evidence type="ECO:0000313" key="3">
    <source>
        <dbReference type="Proteomes" id="UP000735302"/>
    </source>
</evidence>
<evidence type="ECO:0000313" key="2">
    <source>
        <dbReference type="EMBL" id="GFO31080.1"/>
    </source>
</evidence>
<dbReference type="Proteomes" id="UP000735302">
    <property type="component" value="Unassembled WGS sequence"/>
</dbReference>
<feature type="signal peptide" evidence="1">
    <location>
        <begin position="1"/>
        <end position="28"/>
    </location>
</feature>
<dbReference type="EMBL" id="BLXT01006337">
    <property type="protein sequence ID" value="GFO31080.1"/>
    <property type="molecule type" value="Genomic_DNA"/>
</dbReference>
<proteinExistence type="predicted"/>
<comment type="caution">
    <text evidence="2">The sequence shown here is derived from an EMBL/GenBank/DDBJ whole genome shotgun (WGS) entry which is preliminary data.</text>
</comment>
<reference evidence="2 3" key="1">
    <citation type="journal article" date="2021" name="Elife">
        <title>Chloroplast acquisition without the gene transfer in kleptoplastic sea slugs, Plakobranchus ocellatus.</title>
        <authorList>
            <person name="Maeda T."/>
            <person name="Takahashi S."/>
            <person name="Yoshida T."/>
            <person name="Shimamura S."/>
            <person name="Takaki Y."/>
            <person name="Nagai Y."/>
            <person name="Toyoda A."/>
            <person name="Suzuki Y."/>
            <person name="Arimoto A."/>
            <person name="Ishii H."/>
            <person name="Satoh N."/>
            <person name="Nishiyama T."/>
            <person name="Hasebe M."/>
            <person name="Maruyama T."/>
            <person name="Minagawa J."/>
            <person name="Obokata J."/>
            <person name="Shigenobu S."/>
        </authorList>
    </citation>
    <scope>NUCLEOTIDE SEQUENCE [LARGE SCALE GENOMIC DNA]</scope>
</reference>
<name>A0AAV4CHQ3_9GAST</name>
<keyword evidence="1" id="KW-0732">Signal</keyword>
<gene>
    <name evidence="2" type="ORF">PoB_005758500</name>
</gene>
<accession>A0AAV4CHQ3</accession>
<sequence>MNILPKVTAINFCLKLLVMLSFPEQESSVLTEQKKKKHYNITAEGSEGNPAPDLRIKLAMLSMQTSNSSDLVAFLEGSKYQDSKAKVEAIKSESFNLLQETQGEETSTLSDEWFYVQPRNTTEL</sequence>
<feature type="chain" id="PRO_5043349104" evidence="1">
    <location>
        <begin position="29"/>
        <end position="124"/>
    </location>
</feature>
<dbReference type="AlphaFoldDB" id="A0AAV4CHQ3"/>
<evidence type="ECO:0000256" key="1">
    <source>
        <dbReference type="SAM" id="SignalP"/>
    </source>
</evidence>
<keyword evidence="3" id="KW-1185">Reference proteome</keyword>
<protein>
    <submittedName>
        <fullName evidence="2">Uncharacterized protein</fullName>
    </submittedName>
</protein>